<accession>A0A2I0VYD3</accession>
<sequence length="343" mass="39909">MKVSKKYDCAYFPPPVYVTVYEFSLRSGLRFPPSLEFVDILMVCGVSLSQFSYRAMSIVMGLIVLFRDHGVVLYSECLSRMGRIFSDSQGRIFFKSKWLDIRTRDPSKDWITDFFFVQNDWSLQEKWGKLKELPVPLYIGEKDLLKIMKLPDIDALCYEVHYLSRYIDEEYLFKMGLCTQAGRSHAQMLKKSVKVSEAQKGQSKRPGSEGDLHTSKKKKVDEILTVTNNGPRFSPSKIHILEDVLKHKCVGYHQADELQLEMNKTLDDWNDEFVKVKYLQGEYKKKYDGKVKEMKAVKDQHDQYRVELANKITSASSQNERMDHIHIGLVEAQAMNNQQLRDQ</sequence>
<name>A0A2I0VYD3_9ASPA</name>
<evidence type="ECO:0000256" key="1">
    <source>
        <dbReference type="SAM" id="MobiDB-lite"/>
    </source>
</evidence>
<reference evidence="2 3" key="2">
    <citation type="journal article" date="2017" name="Nature">
        <title>The Apostasia genome and the evolution of orchids.</title>
        <authorList>
            <person name="Zhang G.Q."/>
            <person name="Liu K.W."/>
            <person name="Li Z."/>
            <person name="Lohaus R."/>
            <person name="Hsiao Y.Y."/>
            <person name="Niu S.C."/>
            <person name="Wang J.Y."/>
            <person name="Lin Y.C."/>
            <person name="Xu Q."/>
            <person name="Chen L.J."/>
            <person name="Yoshida K."/>
            <person name="Fujiwara S."/>
            <person name="Wang Z.W."/>
            <person name="Zhang Y.Q."/>
            <person name="Mitsuda N."/>
            <person name="Wang M."/>
            <person name="Liu G.H."/>
            <person name="Pecoraro L."/>
            <person name="Huang H.X."/>
            <person name="Xiao X.J."/>
            <person name="Lin M."/>
            <person name="Wu X.Y."/>
            <person name="Wu W.L."/>
            <person name="Chen Y.Y."/>
            <person name="Chang S.B."/>
            <person name="Sakamoto S."/>
            <person name="Ohme-Takagi M."/>
            <person name="Yagi M."/>
            <person name="Zeng S.J."/>
            <person name="Shen C.Y."/>
            <person name="Yeh C.M."/>
            <person name="Luo Y.B."/>
            <person name="Tsai W.C."/>
            <person name="Van de Peer Y."/>
            <person name="Liu Z.J."/>
        </authorList>
    </citation>
    <scope>NUCLEOTIDE SEQUENCE [LARGE SCALE GENOMIC DNA]</scope>
    <source>
        <tissue evidence="2">The whole plant</tissue>
    </source>
</reference>
<keyword evidence="3" id="KW-1185">Reference proteome</keyword>
<feature type="region of interest" description="Disordered" evidence="1">
    <location>
        <begin position="195"/>
        <end position="216"/>
    </location>
</feature>
<proteinExistence type="predicted"/>
<gene>
    <name evidence="2" type="ORF">MA16_Dca025910</name>
</gene>
<dbReference type="Proteomes" id="UP000233837">
    <property type="component" value="Unassembled WGS sequence"/>
</dbReference>
<evidence type="ECO:0000313" key="2">
    <source>
        <dbReference type="EMBL" id="PKU68420.1"/>
    </source>
</evidence>
<evidence type="ECO:0000313" key="3">
    <source>
        <dbReference type="Proteomes" id="UP000233837"/>
    </source>
</evidence>
<organism evidence="2 3">
    <name type="scientific">Dendrobium catenatum</name>
    <dbReference type="NCBI Taxonomy" id="906689"/>
    <lineage>
        <taxon>Eukaryota</taxon>
        <taxon>Viridiplantae</taxon>
        <taxon>Streptophyta</taxon>
        <taxon>Embryophyta</taxon>
        <taxon>Tracheophyta</taxon>
        <taxon>Spermatophyta</taxon>
        <taxon>Magnoliopsida</taxon>
        <taxon>Liliopsida</taxon>
        <taxon>Asparagales</taxon>
        <taxon>Orchidaceae</taxon>
        <taxon>Epidendroideae</taxon>
        <taxon>Malaxideae</taxon>
        <taxon>Dendrobiinae</taxon>
        <taxon>Dendrobium</taxon>
    </lineage>
</organism>
<protein>
    <submittedName>
        <fullName evidence="2">Uncharacterized protein</fullName>
    </submittedName>
</protein>
<feature type="compositionally biased region" description="Basic and acidic residues" evidence="1">
    <location>
        <begin position="206"/>
        <end position="216"/>
    </location>
</feature>
<dbReference type="AlphaFoldDB" id="A0A2I0VYD3"/>
<reference evidence="2 3" key="1">
    <citation type="journal article" date="2016" name="Sci. Rep.">
        <title>The Dendrobium catenatum Lindl. genome sequence provides insights into polysaccharide synthase, floral development and adaptive evolution.</title>
        <authorList>
            <person name="Zhang G.Q."/>
            <person name="Xu Q."/>
            <person name="Bian C."/>
            <person name="Tsai W.C."/>
            <person name="Yeh C.M."/>
            <person name="Liu K.W."/>
            <person name="Yoshida K."/>
            <person name="Zhang L.S."/>
            <person name="Chang S.B."/>
            <person name="Chen F."/>
            <person name="Shi Y."/>
            <person name="Su Y.Y."/>
            <person name="Zhang Y.Q."/>
            <person name="Chen L.J."/>
            <person name="Yin Y."/>
            <person name="Lin M."/>
            <person name="Huang H."/>
            <person name="Deng H."/>
            <person name="Wang Z.W."/>
            <person name="Zhu S.L."/>
            <person name="Zhao X."/>
            <person name="Deng C."/>
            <person name="Niu S.C."/>
            <person name="Huang J."/>
            <person name="Wang M."/>
            <person name="Liu G.H."/>
            <person name="Yang H.J."/>
            <person name="Xiao X.J."/>
            <person name="Hsiao Y.Y."/>
            <person name="Wu W.L."/>
            <person name="Chen Y.Y."/>
            <person name="Mitsuda N."/>
            <person name="Ohme-Takagi M."/>
            <person name="Luo Y.B."/>
            <person name="Van de Peer Y."/>
            <person name="Liu Z.J."/>
        </authorList>
    </citation>
    <scope>NUCLEOTIDE SEQUENCE [LARGE SCALE GENOMIC DNA]</scope>
    <source>
        <tissue evidence="2">The whole plant</tissue>
    </source>
</reference>
<dbReference type="EMBL" id="KZ503097">
    <property type="protein sequence ID" value="PKU68420.1"/>
    <property type="molecule type" value="Genomic_DNA"/>
</dbReference>